<feature type="domain" description="C2H2-type" evidence="8">
    <location>
        <begin position="147"/>
        <end position="174"/>
    </location>
</feature>
<accession>A0A8T2VL41</accession>
<evidence type="ECO:0000256" key="1">
    <source>
        <dbReference type="ARBA" id="ARBA00004123"/>
    </source>
</evidence>
<evidence type="ECO:0000256" key="6">
    <source>
        <dbReference type="PROSITE-ProRule" id="PRU00042"/>
    </source>
</evidence>
<dbReference type="EMBL" id="CM035406">
    <property type="protein sequence ID" value="KAH7446496.1"/>
    <property type="molecule type" value="Genomic_DNA"/>
</dbReference>
<evidence type="ECO:0000313" key="10">
    <source>
        <dbReference type="Proteomes" id="UP000825935"/>
    </source>
</evidence>
<keyword evidence="2" id="KW-0479">Metal-binding</keyword>
<keyword evidence="10" id="KW-1185">Reference proteome</keyword>
<dbReference type="InterPro" id="IPR044246">
    <property type="entry name" value="ZFP3-like"/>
</dbReference>
<gene>
    <name evidence="9" type="ORF">KP509_01G059000</name>
</gene>
<evidence type="ECO:0000256" key="4">
    <source>
        <dbReference type="ARBA" id="ARBA00022833"/>
    </source>
</evidence>
<dbReference type="OrthoDB" id="1933825at2759"/>
<keyword evidence="3 6" id="KW-0863">Zinc-finger</keyword>
<organism evidence="9 10">
    <name type="scientific">Ceratopteris richardii</name>
    <name type="common">Triangle waterfern</name>
    <dbReference type="NCBI Taxonomy" id="49495"/>
    <lineage>
        <taxon>Eukaryota</taxon>
        <taxon>Viridiplantae</taxon>
        <taxon>Streptophyta</taxon>
        <taxon>Embryophyta</taxon>
        <taxon>Tracheophyta</taxon>
        <taxon>Polypodiopsida</taxon>
        <taxon>Polypodiidae</taxon>
        <taxon>Polypodiales</taxon>
        <taxon>Pteridineae</taxon>
        <taxon>Pteridaceae</taxon>
        <taxon>Parkerioideae</taxon>
        <taxon>Ceratopteris</taxon>
    </lineage>
</organism>
<dbReference type="EMBL" id="CM035406">
    <property type="protein sequence ID" value="KAH7446495.1"/>
    <property type="molecule type" value="Genomic_DNA"/>
</dbReference>
<feature type="compositionally biased region" description="Polar residues" evidence="7">
    <location>
        <begin position="74"/>
        <end position="92"/>
    </location>
</feature>
<feature type="compositionally biased region" description="Basic and acidic residues" evidence="7">
    <location>
        <begin position="101"/>
        <end position="130"/>
    </location>
</feature>
<evidence type="ECO:0000256" key="2">
    <source>
        <dbReference type="ARBA" id="ARBA00022723"/>
    </source>
</evidence>
<name>A0A8T2VL41_CERRI</name>
<evidence type="ECO:0000256" key="3">
    <source>
        <dbReference type="ARBA" id="ARBA00022771"/>
    </source>
</evidence>
<dbReference type="PANTHER" id="PTHR47287:SF15">
    <property type="entry name" value="ZINC FINGER PROTEIN 3-LIKE"/>
    <property type="match status" value="1"/>
</dbReference>
<evidence type="ECO:0000259" key="8">
    <source>
        <dbReference type="PROSITE" id="PS50157"/>
    </source>
</evidence>
<evidence type="ECO:0000256" key="5">
    <source>
        <dbReference type="ARBA" id="ARBA00023242"/>
    </source>
</evidence>
<dbReference type="InterPro" id="IPR036236">
    <property type="entry name" value="Znf_C2H2_sf"/>
</dbReference>
<keyword evidence="4" id="KW-0862">Zinc</keyword>
<sequence length="405" mass="44708">MKKAHFISRETILDEKYVVSDEELQLRSSPIATALSFSAVPVPDHNRLAEDGQDIRQDDEWLNLTLAPAYASTPLSSSITTPRFSLSENQMPDFQPVADLPNDHGDPSFSRRTDRMPVPDQDGHEEHVGDMEEQAENDNHAGEPRVFGCQFCTRKFYSSQALGGHQNAHKRERSAGRKALKLPSSFLQSERLSFAGILPYDSGDGAFYTAPPSNQFDLSTSTSQPCTARSLGIKAHSLIHKPSSFRLDAPYKGPSFLHPKPTHQGRWPALMGQQTGNGQCELASYWGRISNLARVGRFESSFASFGGDRFIDDEAGKGNLFSWQSSSKSPYAAELLSSSRTVGRAWNGLRAQICDELRLHQADFVRDKNTSSSLAEHSTCSVVKQVNEAAVETSSSLNLSLGLWR</sequence>
<dbReference type="AlphaFoldDB" id="A0A8T2VL41"/>
<evidence type="ECO:0000256" key="7">
    <source>
        <dbReference type="SAM" id="MobiDB-lite"/>
    </source>
</evidence>
<reference evidence="9" key="1">
    <citation type="submission" date="2021-08" db="EMBL/GenBank/DDBJ databases">
        <title>WGS assembly of Ceratopteris richardii.</title>
        <authorList>
            <person name="Marchant D.B."/>
            <person name="Chen G."/>
            <person name="Jenkins J."/>
            <person name="Shu S."/>
            <person name="Leebens-Mack J."/>
            <person name="Grimwood J."/>
            <person name="Schmutz J."/>
            <person name="Soltis P."/>
            <person name="Soltis D."/>
            <person name="Chen Z.-H."/>
        </authorList>
    </citation>
    <scope>NUCLEOTIDE SEQUENCE</scope>
    <source>
        <strain evidence="9">Whitten #5841</strain>
        <tissue evidence="9">Leaf</tissue>
    </source>
</reference>
<dbReference type="GO" id="GO:0009788">
    <property type="term" value="P:negative regulation of abscisic acid-activated signaling pathway"/>
    <property type="evidence" value="ECO:0007669"/>
    <property type="project" value="InterPro"/>
</dbReference>
<feature type="region of interest" description="Disordered" evidence="7">
    <location>
        <begin position="74"/>
        <end position="142"/>
    </location>
</feature>
<dbReference type="GO" id="GO:0005634">
    <property type="term" value="C:nucleus"/>
    <property type="evidence" value="ECO:0007669"/>
    <property type="project" value="UniProtKB-SubCell"/>
</dbReference>
<dbReference type="SUPFAM" id="SSF57667">
    <property type="entry name" value="beta-beta-alpha zinc fingers"/>
    <property type="match status" value="1"/>
</dbReference>
<evidence type="ECO:0000313" key="9">
    <source>
        <dbReference type="EMBL" id="KAH7446496.1"/>
    </source>
</evidence>
<dbReference type="InterPro" id="IPR013087">
    <property type="entry name" value="Znf_C2H2_type"/>
</dbReference>
<dbReference type="PROSITE" id="PS50157">
    <property type="entry name" value="ZINC_FINGER_C2H2_2"/>
    <property type="match status" value="1"/>
</dbReference>
<dbReference type="PANTHER" id="PTHR47287">
    <property type="entry name" value="C2H2 AND C2HC ZINC FINGERS SUPERFAMILY PROTEIN"/>
    <property type="match status" value="1"/>
</dbReference>
<dbReference type="Gene3D" id="3.30.160.60">
    <property type="entry name" value="Classic Zinc Finger"/>
    <property type="match status" value="1"/>
</dbReference>
<comment type="subcellular location">
    <subcellularLocation>
        <location evidence="1">Nucleus</location>
    </subcellularLocation>
</comment>
<dbReference type="Proteomes" id="UP000825935">
    <property type="component" value="Chromosome 1"/>
</dbReference>
<comment type="caution">
    <text evidence="9">The sequence shown here is derived from an EMBL/GenBank/DDBJ whole genome shotgun (WGS) entry which is preliminary data.</text>
</comment>
<keyword evidence="5" id="KW-0539">Nucleus</keyword>
<protein>
    <recommendedName>
        <fullName evidence="8">C2H2-type domain-containing protein</fullName>
    </recommendedName>
</protein>
<dbReference type="PROSITE" id="PS00028">
    <property type="entry name" value="ZINC_FINGER_C2H2_1"/>
    <property type="match status" value="1"/>
</dbReference>
<proteinExistence type="predicted"/>
<dbReference type="GO" id="GO:0008270">
    <property type="term" value="F:zinc ion binding"/>
    <property type="evidence" value="ECO:0007669"/>
    <property type="project" value="UniProtKB-KW"/>
</dbReference>